<dbReference type="InterPro" id="IPR000352">
    <property type="entry name" value="Pep_chain_release_fac_I"/>
</dbReference>
<evidence type="ECO:0000313" key="10">
    <source>
        <dbReference type="Proteomes" id="UP001501175"/>
    </source>
</evidence>
<dbReference type="InterPro" id="IPR045853">
    <property type="entry name" value="Pep_chain_release_fac_I_sf"/>
</dbReference>
<feature type="coiled-coil region" evidence="7">
    <location>
        <begin position="5"/>
        <end position="81"/>
    </location>
</feature>
<organism evidence="9 10">
    <name type="scientific">Nibrella saemangeumensis</name>
    <dbReference type="NCBI Taxonomy" id="1084526"/>
    <lineage>
        <taxon>Bacteria</taxon>
        <taxon>Pseudomonadati</taxon>
        <taxon>Bacteroidota</taxon>
        <taxon>Cytophagia</taxon>
        <taxon>Cytophagales</taxon>
        <taxon>Spirosomataceae</taxon>
        <taxon>Nibrella</taxon>
    </lineage>
</organism>
<evidence type="ECO:0000256" key="7">
    <source>
        <dbReference type="SAM" id="Coils"/>
    </source>
</evidence>
<evidence type="ECO:0000313" key="9">
    <source>
        <dbReference type="EMBL" id="GAA4468789.1"/>
    </source>
</evidence>
<dbReference type="InterPro" id="IPR050057">
    <property type="entry name" value="Prokaryotic/Mito_RF"/>
</dbReference>
<dbReference type="HAMAP" id="MF_00093">
    <property type="entry name" value="Rel_fac_1"/>
    <property type="match status" value="1"/>
</dbReference>
<evidence type="ECO:0000256" key="6">
    <source>
        <dbReference type="NCBIfam" id="TIGR00019"/>
    </source>
</evidence>
<comment type="function">
    <text evidence="1 5">Peptide chain release factor 1 directs the termination of translation in response to the peptide chain termination codons UAG and UAA.</text>
</comment>
<dbReference type="SUPFAM" id="SSF75620">
    <property type="entry name" value="Release factor"/>
    <property type="match status" value="1"/>
</dbReference>
<evidence type="ECO:0000256" key="1">
    <source>
        <dbReference type="ARBA" id="ARBA00002986"/>
    </source>
</evidence>
<evidence type="ECO:0000256" key="5">
    <source>
        <dbReference type="HAMAP-Rule" id="MF_00093"/>
    </source>
</evidence>
<accession>A0ABP8NNM9</accession>
<comment type="caution">
    <text evidence="9">The sequence shown here is derived from an EMBL/GenBank/DDBJ whole genome shotgun (WGS) entry which is preliminary data.</text>
</comment>
<dbReference type="NCBIfam" id="TIGR00019">
    <property type="entry name" value="prfA"/>
    <property type="match status" value="1"/>
</dbReference>
<dbReference type="Pfam" id="PF00472">
    <property type="entry name" value="RF-1"/>
    <property type="match status" value="1"/>
</dbReference>
<feature type="domain" description="Peptide chain release factor" evidence="8">
    <location>
        <begin position="73"/>
        <end position="187"/>
    </location>
</feature>
<keyword evidence="10" id="KW-1185">Reference proteome</keyword>
<reference evidence="10" key="1">
    <citation type="journal article" date="2019" name="Int. J. Syst. Evol. Microbiol.">
        <title>The Global Catalogue of Microorganisms (GCM) 10K type strain sequencing project: providing services to taxonomists for standard genome sequencing and annotation.</title>
        <authorList>
            <consortium name="The Broad Institute Genomics Platform"/>
            <consortium name="The Broad Institute Genome Sequencing Center for Infectious Disease"/>
            <person name="Wu L."/>
            <person name="Ma J."/>
        </authorList>
    </citation>
    <scope>NUCLEOTIDE SEQUENCE [LARGE SCALE GENOMIC DNA]</scope>
    <source>
        <strain evidence="10">JCM 17927</strain>
    </source>
</reference>
<comment type="PTM">
    <text evidence="5">Methylated by PrmC. Methylation increases the termination efficiency of RF1.</text>
</comment>
<keyword evidence="3 5" id="KW-0488">Methylation</keyword>
<protein>
    <recommendedName>
        <fullName evidence="5 6">Peptide chain release factor 1</fullName>
        <shortName evidence="5">RF-1</shortName>
    </recommendedName>
</protein>
<gene>
    <name evidence="5 9" type="primary">prfA</name>
    <name evidence="9" type="ORF">GCM10023189_54700</name>
</gene>
<keyword evidence="5" id="KW-0963">Cytoplasm</keyword>
<dbReference type="Pfam" id="PF03462">
    <property type="entry name" value="PCRF"/>
    <property type="match status" value="1"/>
</dbReference>
<dbReference type="Gene3D" id="3.30.160.20">
    <property type="match status" value="1"/>
</dbReference>
<keyword evidence="4 5" id="KW-0648">Protein biosynthesis</keyword>
<dbReference type="InterPro" id="IPR005139">
    <property type="entry name" value="PCRF"/>
</dbReference>
<dbReference type="NCBIfam" id="NF001859">
    <property type="entry name" value="PRK00591.1"/>
    <property type="match status" value="1"/>
</dbReference>
<dbReference type="PANTHER" id="PTHR43804:SF7">
    <property type="entry name" value="LD18447P"/>
    <property type="match status" value="1"/>
</dbReference>
<dbReference type="Gene3D" id="6.10.140.1950">
    <property type="match status" value="1"/>
</dbReference>
<evidence type="ECO:0000256" key="2">
    <source>
        <dbReference type="ARBA" id="ARBA00010835"/>
    </source>
</evidence>
<dbReference type="InterPro" id="IPR004373">
    <property type="entry name" value="RF-1"/>
</dbReference>
<feature type="modified residue" description="N5-methylglutamine" evidence="5">
    <location>
        <position position="243"/>
    </location>
</feature>
<dbReference type="Proteomes" id="UP001501175">
    <property type="component" value="Unassembled WGS sequence"/>
</dbReference>
<evidence type="ECO:0000256" key="3">
    <source>
        <dbReference type="ARBA" id="ARBA00022481"/>
    </source>
</evidence>
<keyword evidence="7" id="KW-0175">Coiled coil</keyword>
<comment type="similarity">
    <text evidence="2 5">Belongs to the prokaryotic/mitochondrial release factor family.</text>
</comment>
<proteinExistence type="inferred from homology"/>
<dbReference type="PANTHER" id="PTHR43804">
    <property type="entry name" value="LD18447P"/>
    <property type="match status" value="1"/>
</dbReference>
<evidence type="ECO:0000259" key="8">
    <source>
        <dbReference type="SMART" id="SM00937"/>
    </source>
</evidence>
<dbReference type="SMART" id="SM00937">
    <property type="entry name" value="PCRF"/>
    <property type="match status" value="1"/>
</dbReference>
<evidence type="ECO:0000256" key="4">
    <source>
        <dbReference type="ARBA" id="ARBA00022917"/>
    </source>
</evidence>
<sequence>MSNSLTSYKNMIEQLESIRERFNEVSQQIVQPEIVSDQKRFMKISKEYKDLEKIVQQYQAYKQLLAEIDNAKEIIATEKDEDFRELAKAELDELLPRRESLEETLKDMLTPKDPNDSKNVILEIRAGTGGDEASIFAGDIYRMYQRYCDKMGWRMSLMDFTEGTSGGYKEIICQVEGEDVYGKLKFESGVHRVQRVPATESQGRIHTSAATVAVLPEAEEVDVEINMNDVRKDTFCSSGAGGQSVNTTYSAVRLTHLPSGLVVQCQDERSQIKNMEKALTVLRSRLYEIELQKHNDAISSQRKSMVGSGDRSDKIRTYNYPQSRVTDHRIGLTVYNLPAVMDGGIDEFIEQLRIAENAEKLKEGVAA</sequence>
<dbReference type="EMBL" id="BAABHD010000083">
    <property type="protein sequence ID" value="GAA4468789.1"/>
    <property type="molecule type" value="Genomic_DNA"/>
</dbReference>
<dbReference type="Gene3D" id="3.30.70.1660">
    <property type="match status" value="1"/>
</dbReference>
<name>A0ABP8NNM9_9BACT</name>
<comment type="subcellular location">
    <subcellularLocation>
        <location evidence="5">Cytoplasm</location>
    </subcellularLocation>
</comment>